<evidence type="ECO:0000256" key="1">
    <source>
        <dbReference type="ARBA" id="ARBA00004170"/>
    </source>
</evidence>
<proteinExistence type="predicted"/>
<dbReference type="EMBL" id="CAKKNE010000005">
    <property type="protein sequence ID" value="CAH0378282.1"/>
    <property type="molecule type" value="Genomic_DNA"/>
</dbReference>
<organism evidence="9">
    <name type="scientific">Pelagomonas calceolata</name>
    <dbReference type="NCBI Taxonomy" id="35677"/>
    <lineage>
        <taxon>Eukaryota</taxon>
        <taxon>Sar</taxon>
        <taxon>Stramenopiles</taxon>
        <taxon>Ochrophyta</taxon>
        <taxon>Pelagophyceae</taxon>
        <taxon>Pelagomonadales</taxon>
        <taxon>Pelagomonadaceae</taxon>
        <taxon>Pelagomonas</taxon>
    </lineage>
</organism>
<dbReference type="AlphaFoldDB" id="A0A7S3ZUD5"/>
<evidence type="ECO:0000256" key="7">
    <source>
        <dbReference type="SAM" id="MobiDB-lite"/>
    </source>
</evidence>
<keyword evidence="3 6" id="KW-0175">Coiled coil</keyword>
<evidence type="ECO:0000313" key="11">
    <source>
        <dbReference type="Proteomes" id="UP000789595"/>
    </source>
</evidence>
<dbReference type="EMBL" id="HBIW01011171">
    <property type="protein sequence ID" value="CAE0694116.1"/>
    <property type="molecule type" value="Transcribed_RNA"/>
</dbReference>
<dbReference type="InterPro" id="IPR036028">
    <property type="entry name" value="SH3-like_dom_sf"/>
</dbReference>
<evidence type="ECO:0000313" key="9">
    <source>
        <dbReference type="EMBL" id="CAE0694116.1"/>
    </source>
</evidence>
<name>A0A7S3ZUD5_9STRA</name>
<dbReference type="PRINTS" id="PR00452">
    <property type="entry name" value="SH3DOMAIN"/>
</dbReference>
<evidence type="ECO:0000256" key="4">
    <source>
        <dbReference type="ARBA" id="ARBA00023136"/>
    </source>
</evidence>
<evidence type="ECO:0000256" key="5">
    <source>
        <dbReference type="PROSITE-ProRule" id="PRU00192"/>
    </source>
</evidence>
<protein>
    <recommendedName>
        <fullName evidence="8">SH3 domain-containing protein</fullName>
    </recommendedName>
</protein>
<feature type="region of interest" description="Disordered" evidence="7">
    <location>
        <begin position="422"/>
        <end position="443"/>
    </location>
</feature>
<reference evidence="10" key="2">
    <citation type="submission" date="2021-11" db="EMBL/GenBank/DDBJ databases">
        <authorList>
            <consortium name="Genoscope - CEA"/>
            <person name="William W."/>
        </authorList>
    </citation>
    <scope>NUCLEOTIDE SEQUENCE</scope>
</reference>
<evidence type="ECO:0000256" key="6">
    <source>
        <dbReference type="SAM" id="Coils"/>
    </source>
</evidence>
<gene>
    <name evidence="9" type="ORF">PCAL00307_LOCUS9552</name>
    <name evidence="10" type="ORF">PECAL_5P27990</name>
</gene>
<accession>A0A7S3ZUD5</accession>
<dbReference type="SUPFAM" id="SSF50044">
    <property type="entry name" value="SH3-domain"/>
    <property type="match status" value="1"/>
</dbReference>
<comment type="subcellular location">
    <subcellularLocation>
        <location evidence="1">Membrane</location>
        <topology evidence="1">Peripheral membrane protein</topology>
    </subcellularLocation>
</comment>
<dbReference type="PANTHER" id="PTHR14167:SF81">
    <property type="entry name" value="ENDOPHILIN-A"/>
    <property type="match status" value="1"/>
</dbReference>
<dbReference type="SMART" id="SM00326">
    <property type="entry name" value="SH3"/>
    <property type="match status" value="1"/>
</dbReference>
<dbReference type="PANTHER" id="PTHR14167">
    <property type="entry name" value="SH3 DOMAIN-CONTAINING"/>
    <property type="match status" value="1"/>
</dbReference>
<dbReference type="OrthoDB" id="196078at2759"/>
<feature type="region of interest" description="Disordered" evidence="7">
    <location>
        <begin position="131"/>
        <end position="150"/>
    </location>
</feature>
<feature type="compositionally biased region" description="Low complexity" evidence="7">
    <location>
        <begin position="426"/>
        <end position="440"/>
    </location>
</feature>
<sequence>MLKAVRKAARERRGEPTLLCRAIYDFVAEGPEELSLRAGDEVQCHQKQDDGWWFGVVVDGERPRGGLFPGAYVEELPEDAPRPVVLREPLAESLVEGRTTELAPSPGKEALFAAAAGQGGEDAVFVEEAPEGDFVEDSPDDEEDSPDDEEDMALRTVLLLERRAEAAEASLAEERQKAAEFRDATTQSLRELNDALAQALQPVVGGVLLTPPSETFWEDDAEAADDVENDLKRALEPRLVVRLQRKTLDWSDLCAAVSQVVARHATPMHTRQGNEFEATDWASPSVLNDDQRHSEVPLETPLKQTKIVDLRKPAPPPRSDGDVAAEQKPQLRALFDAYKEGTGVGHVSPAGFLRLCRDKRLCPDLLDRRDCARLCKLELTGVAGLNEARLGRALARAAVAAFPAVDPACAVDELFDRVASVPTGLPSSPTGAPAAADAPPQMLPLSPLQVHGYPAYYHQPGAAPAPARGGDPNNT</sequence>
<evidence type="ECO:0000313" key="10">
    <source>
        <dbReference type="EMBL" id="CAH0378282.1"/>
    </source>
</evidence>
<evidence type="ECO:0000256" key="2">
    <source>
        <dbReference type="ARBA" id="ARBA00022443"/>
    </source>
</evidence>
<dbReference type="PROSITE" id="PS50002">
    <property type="entry name" value="SH3"/>
    <property type="match status" value="1"/>
</dbReference>
<feature type="coiled-coil region" evidence="6">
    <location>
        <begin position="157"/>
        <end position="184"/>
    </location>
</feature>
<evidence type="ECO:0000259" key="8">
    <source>
        <dbReference type="PROSITE" id="PS50002"/>
    </source>
</evidence>
<reference evidence="9" key="1">
    <citation type="submission" date="2021-01" db="EMBL/GenBank/DDBJ databases">
        <authorList>
            <person name="Corre E."/>
            <person name="Pelletier E."/>
            <person name="Niang G."/>
            <person name="Scheremetjew M."/>
            <person name="Finn R."/>
            <person name="Kale V."/>
            <person name="Holt S."/>
            <person name="Cochrane G."/>
            <person name="Meng A."/>
            <person name="Brown T."/>
            <person name="Cohen L."/>
        </authorList>
    </citation>
    <scope>NUCLEOTIDE SEQUENCE</scope>
    <source>
        <strain evidence="9">CCMP1756</strain>
    </source>
</reference>
<keyword evidence="11" id="KW-1185">Reference proteome</keyword>
<keyword evidence="2 5" id="KW-0728">SH3 domain</keyword>
<dbReference type="InterPro" id="IPR050384">
    <property type="entry name" value="Endophilin_SH3RF"/>
</dbReference>
<dbReference type="InterPro" id="IPR001452">
    <property type="entry name" value="SH3_domain"/>
</dbReference>
<dbReference type="Gene3D" id="2.30.30.40">
    <property type="entry name" value="SH3 Domains"/>
    <property type="match status" value="1"/>
</dbReference>
<dbReference type="Proteomes" id="UP000789595">
    <property type="component" value="Unassembled WGS sequence"/>
</dbReference>
<feature type="domain" description="SH3" evidence="8">
    <location>
        <begin position="15"/>
        <end position="78"/>
    </location>
</feature>
<dbReference type="Pfam" id="PF00018">
    <property type="entry name" value="SH3_1"/>
    <property type="match status" value="1"/>
</dbReference>
<keyword evidence="4" id="KW-0472">Membrane</keyword>
<evidence type="ECO:0000256" key="3">
    <source>
        <dbReference type="ARBA" id="ARBA00023054"/>
    </source>
</evidence>